<dbReference type="GO" id="GO:0009882">
    <property type="term" value="F:blue light photoreceptor activity"/>
    <property type="evidence" value="ECO:0007669"/>
    <property type="project" value="InterPro"/>
</dbReference>
<dbReference type="GO" id="GO:0003677">
    <property type="term" value="F:DNA binding"/>
    <property type="evidence" value="ECO:0007669"/>
    <property type="project" value="InterPro"/>
</dbReference>
<protein>
    <recommendedName>
        <fullName evidence="1">BLUF domain-containing protein</fullName>
    </recommendedName>
</protein>
<feature type="domain" description="BLUF" evidence="1">
    <location>
        <begin position="101"/>
        <end position="195"/>
    </location>
</feature>
<evidence type="ECO:0000313" key="3">
    <source>
        <dbReference type="Proteomes" id="UP000276984"/>
    </source>
</evidence>
<dbReference type="CDD" id="cd00093">
    <property type="entry name" value="HTH_XRE"/>
    <property type="match status" value="1"/>
</dbReference>
<dbReference type="InterPro" id="IPR010982">
    <property type="entry name" value="Lambda_DNA-bd_dom_sf"/>
</dbReference>
<dbReference type="SMART" id="SM01034">
    <property type="entry name" value="BLUF"/>
    <property type="match status" value="1"/>
</dbReference>
<dbReference type="EMBL" id="CP032707">
    <property type="protein sequence ID" value="AYG95131.1"/>
    <property type="molecule type" value="Genomic_DNA"/>
</dbReference>
<keyword evidence="3" id="KW-1185">Reference proteome</keyword>
<gene>
    <name evidence="2" type="ORF">D8I30_07995</name>
</gene>
<dbReference type="GO" id="GO:0071949">
    <property type="term" value="F:FAD binding"/>
    <property type="evidence" value="ECO:0007669"/>
    <property type="project" value="InterPro"/>
</dbReference>
<dbReference type="InterPro" id="IPR036046">
    <property type="entry name" value="Acylphosphatase-like_dom_sf"/>
</dbReference>
<dbReference type="OrthoDB" id="196105at2"/>
<accession>A0A494RFR8</accession>
<dbReference type="SUPFAM" id="SSF54975">
    <property type="entry name" value="Acylphosphatase/BLUF domain-like"/>
    <property type="match status" value="1"/>
</dbReference>
<dbReference type="PROSITE" id="PS50925">
    <property type="entry name" value="BLUF"/>
    <property type="match status" value="1"/>
</dbReference>
<proteinExistence type="predicted"/>
<organism evidence="2 3">
    <name type="scientific">Brevundimonas naejangsanensis</name>
    <dbReference type="NCBI Taxonomy" id="588932"/>
    <lineage>
        <taxon>Bacteria</taxon>
        <taxon>Pseudomonadati</taxon>
        <taxon>Pseudomonadota</taxon>
        <taxon>Alphaproteobacteria</taxon>
        <taxon>Caulobacterales</taxon>
        <taxon>Caulobacteraceae</taxon>
        <taxon>Brevundimonas</taxon>
    </lineage>
</organism>
<dbReference type="Pfam" id="PF04940">
    <property type="entry name" value="BLUF"/>
    <property type="match status" value="1"/>
</dbReference>
<dbReference type="Proteomes" id="UP000276984">
    <property type="component" value="Chromosome"/>
</dbReference>
<dbReference type="AlphaFoldDB" id="A0A494RFR8"/>
<dbReference type="RefSeq" id="WP_121482279.1">
    <property type="nucleotide sequence ID" value="NZ_CP032707.1"/>
</dbReference>
<reference evidence="2 3" key="1">
    <citation type="submission" date="2018-10" db="EMBL/GenBank/DDBJ databases">
        <title>Complete genome sequence of Brevundimonas naejangsanensis BRV3.</title>
        <authorList>
            <person name="Berrios L."/>
            <person name="Ely B."/>
        </authorList>
    </citation>
    <scope>NUCLEOTIDE SEQUENCE [LARGE SCALE GENOMIC DNA]</scope>
    <source>
        <strain evidence="2 3">BRV3</strain>
    </source>
</reference>
<sequence>MSFNILTLTGEQIRAARALSRIEQAELARRSSLSLETIKRLERIRGPVDANARTLRAIQEAFAALGVRFAGDGGGQVGVLRDAAEAQPAPRRAAPDADADLHRLIYHSRIERTGEGSLRPMLAYIHSEALALHAGLGITGIIFAREGHLLQALEGDRASVHQAYRAISCYPQHRDLRLLEDRSITRRQFPEFSFCCGLFPSDIQLTAGEPAFQGEFQPAALTPNAAAGLLGLAQDLQRMAPRNARGAPGACPLAATCMDSTCSGGPHPPASAIAPQAH</sequence>
<evidence type="ECO:0000313" key="2">
    <source>
        <dbReference type="EMBL" id="AYG95131.1"/>
    </source>
</evidence>
<dbReference type="InterPro" id="IPR007024">
    <property type="entry name" value="BLUF_domain"/>
</dbReference>
<dbReference type="Gene3D" id="3.30.70.100">
    <property type="match status" value="1"/>
</dbReference>
<dbReference type="InterPro" id="IPR001387">
    <property type="entry name" value="Cro/C1-type_HTH"/>
</dbReference>
<name>A0A494RFR8_9CAUL</name>
<evidence type="ECO:0000259" key="1">
    <source>
        <dbReference type="PROSITE" id="PS50925"/>
    </source>
</evidence>
<dbReference type="Gene3D" id="1.10.260.40">
    <property type="entry name" value="lambda repressor-like DNA-binding domains"/>
    <property type="match status" value="1"/>
</dbReference>
<dbReference type="SUPFAM" id="SSF47413">
    <property type="entry name" value="lambda repressor-like DNA-binding domains"/>
    <property type="match status" value="1"/>
</dbReference>